<proteinExistence type="predicted"/>
<reference evidence="1 2" key="1">
    <citation type="submission" date="2017-06" db="EMBL/GenBank/DDBJ databases">
        <title>Draft Genome Sequence of Natranaerobius trueperi halophilic, alkalithermophilic bacteria from soda lakes.</title>
        <authorList>
            <person name="Zhao B."/>
        </authorList>
    </citation>
    <scope>NUCLEOTIDE SEQUENCE [LARGE SCALE GENOMIC DNA]</scope>
    <source>
        <strain evidence="1 2">DSM 18760</strain>
    </source>
</reference>
<accession>A0A226C2I9</accession>
<gene>
    <name evidence="1" type="ORF">CDO51_00040</name>
</gene>
<comment type="caution">
    <text evidence="1">The sequence shown here is derived from an EMBL/GenBank/DDBJ whole genome shotgun (WGS) entry which is preliminary data.</text>
</comment>
<dbReference type="InterPro" id="IPR025906">
    <property type="entry name" value="YjfB_motility"/>
</dbReference>
<sequence length="68" mass="7647">MDIPALAFSLSQTELFNQVNTSVAKMSLDNLESSKDQFMDLLEKSTLDRSELENSIQTHLGNNLDIML</sequence>
<evidence type="ECO:0000313" key="2">
    <source>
        <dbReference type="Proteomes" id="UP000214588"/>
    </source>
</evidence>
<evidence type="ECO:0008006" key="3">
    <source>
        <dbReference type="Google" id="ProtNLM"/>
    </source>
</evidence>
<name>A0A226C2I9_9FIRM</name>
<evidence type="ECO:0000313" key="1">
    <source>
        <dbReference type="EMBL" id="OWZ84834.1"/>
    </source>
</evidence>
<dbReference type="OrthoDB" id="1924973at2"/>
<protein>
    <recommendedName>
        <fullName evidence="3">Motility protein</fullName>
    </recommendedName>
</protein>
<organism evidence="1 2">
    <name type="scientific">Natranaerobius trueperi</name>
    <dbReference type="NCBI Taxonomy" id="759412"/>
    <lineage>
        <taxon>Bacteria</taxon>
        <taxon>Bacillati</taxon>
        <taxon>Bacillota</taxon>
        <taxon>Clostridia</taxon>
        <taxon>Natranaerobiales</taxon>
        <taxon>Natranaerobiaceae</taxon>
        <taxon>Natranaerobius</taxon>
    </lineage>
</organism>
<dbReference type="Pfam" id="PF14070">
    <property type="entry name" value="YjfB_motility"/>
    <property type="match status" value="1"/>
</dbReference>
<keyword evidence="2" id="KW-1185">Reference proteome</keyword>
<dbReference type="Proteomes" id="UP000214588">
    <property type="component" value="Unassembled WGS sequence"/>
</dbReference>
<dbReference type="AlphaFoldDB" id="A0A226C2I9"/>
<dbReference type="RefSeq" id="WP_089022258.1">
    <property type="nucleotide sequence ID" value="NZ_NIQC01000001.1"/>
</dbReference>
<dbReference type="EMBL" id="NIQC01000001">
    <property type="protein sequence ID" value="OWZ84834.1"/>
    <property type="molecule type" value="Genomic_DNA"/>
</dbReference>